<evidence type="ECO:0000256" key="2">
    <source>
        <dbReference type="ARBA" id="ARBA00022723"/>
    </source>
</evidence>
<keyword evidence="3 6" id="KW-0378">Hydrolase</keyword>
<name>A0ABM6JSS8_SPOUR</name>
<accession>A0ABM6JSS8</accession>
<reference evidence="8 9" key="1">
    <citation type="submission" date="2016-04" db="EMBL/GenBank/DDBJ databases">
        <title>Comparative Genomics and Epigenetics of Sporosarcina ureae.</title>
        <authorList>
            <person name="Oliver A.S."/>
            <person name="Cooper K.K."/>
        </authorList>
    </citation>
    <scope>NUCLEOTIDE SEQUENCE [LARGE SCALE GENOMIC DNA]</scope>
    <source>
        <strain evidence="8 9">S204</strain>
    </source>
</reference>
<dbReference type="NCBIfam" id="TIGR02289">
    <property type="entry name" value="M3_not_pepF"/>
    <property type="match status" value="1"/>
</dbReference>
<protein>
    <submittedName>
        <fullName evidence="8">Oligoendopeptidase F</fullName>
    </submittedName>
</protein>
<evidence type="ECO:0000313" key="9">
    <source>
        <dbReference type="Proteomes" id="UP000192486"/>
    </source>
</evidence>
<keyword evidence="2 6" id="KW-0479">Metal-binding</keyword>
<dbReference type="InterPro" id="IPR045090">
    <property type="entry name" value="Pept_M3A_M3B"/>
</dbReference>
<dbReference type="Proteomes" id="UP000192486">
    <property type="component" value="Chromosome"/>
</dbReference>
<proteinExistence type="inferred from homology"/>
<dbReference type="RefSeq" id="WP_029052916.1">
    <property type="nucleotide sequence ID" value="NZ_CP015108.1"/>
</dbReference>
<dbReference type="Gene3D" id="1.10.1370.30">
    <property type="match status" value="1"/>
</dbReference>
<dbReference type="PANTHER" id="PTHR11804:SF28">
    <property type="entry name" value="OLIGOENDOPEPTIDASE F"/>
    <property type="match status" value="1"/>
</dbReference>
<evidence type="ECO:0000313" key="8">
    <source>
        <dbReference type="EMBL" id="ARF13225.1"/>
    </source>
</evidence>
<keyword evidence="4 6" id="KW-0862">Zinc</keyword>
<gene>
    <name evidence="8" type="ORF">SporoS204_02950</name>
</gene>
<organism evidence="8 9">
    <name type="scientific">Sporosarcina ureae</name>
    <dbReference type="NCBI Taxonomy" id="1571"/>
    <lineage>
        <taxon>Bacteria</taxon>
        <taxon>Bacillati</taxon>
        <taxon>Bacillota</taxon>
        <taxon>Bacilli</taxon>
        <taxon>Bacillales</taxon>
        <taxon>Caryophanaceae</taxon>
        <taxon>Sporosarcina</taxon>
    </lineage>
</organism>
<evidence type="ECO:0000256" key="1">
    <source>
        <dbReference type="ARBA" id="ARBA00022670"/>
    </source>
</evidence>
<evidence type="ECO:0000256" key="6">
    <source>
        <dbReference type="RuleBase" id="RU003435"/>
    </source>
</evidence>
<dbReference type="InterPro" id="IPR011976">
    <property type="entry name" value="Pept_M3B_oligopep-rel"/>
</dbReference>
<keyword evidence="5 6" id="KW-0482">Metalloprotease</keyword>
<dbReference type="CDD" id="cd09606">
    <property type="entry name" value="M3B_PepF"/>
    <property type="match status" value="1"/>
</dbReference>
<dbReference type="SUPFAM" id="SSF55486">
    <property type="entry name" value="Metalloproteases ('zincins'), catalytic domain"/>
    <property type="match status" value="1"/>
</dbReference>
<comment type="cofactor">
    <cofactor evidence="6">
        <name>Zn(2+)</name>
        <dbReference type="ChEBI" id="CHEBI:29105"/>
    </cofactor>
    <text evidence="6">Binds 1 zinc ion.</text>
</comment>
<evidence type="ECO:0000256" key="5">
    <source>
        <dbReference type="ARBA" id="ARBA00023049"/>
    </source>
</evidence>
<sequence>MLTFEDYEYTRPDIEKLKIEFQNALDQFKQANSFEEQAKIIEHINMLTSDYSTAENIMYIRSSIDTNDTFYQDERDYFDEIGPQFQALQSNYYQAVITTPFRAQLEDRWGSQLFKLAENAVQSYSDEVLPLLQQENKLISEYAHLVASAQIEFQGEMLTLAQLGPFKESLERSVRKDAMNATADFFASHEDDFDRIFDRLVAVRHEIATTLGFKSFTELGYIRMDRIGYDAHMMENFRNQIRTHVVPLAEKIRGMQSRKIGISQMKFYDEPLHYAEGNPQPKGSPEWILENGQKMYQELSRETGRFFDYMKRKNLLDLVAKKGKEAGGYCTFIDNYDSPFIFSNFNGTSSDIDVLTHEAGHAFQVYSSRSIGIPEYIWPTTEAAEIHSMSMEFFTWFWMDRFFGSDAERYRYAHLLESVLFLPYGVAVDEFQQRIYDQPEMSPSERKAVWKELENIYLPNRDYDGHPYLEQGGFWQRQGHIYEVPFYYIDYALAQICALQFWQRSLNDFDDAWTDYLALCQLGGSKSFLELVATAHLSSPFEDGTVESIMDFISEWLVDHKIF</sequence>
<dbReference type="PANTHER" id="PTHR11804">
    <property type="entry name" value="PROTEASE M3 THIMET OLIGOPEPTIDASE-RELATED"/>
    <property type="match status" value="1"/>
</dbReference>
<evidence type="ECO:0000256" key="4">
    <source>
        <dbReference type="ARBA" id="ARBA00022833"/>
    </source>
</evidence>
<comment type="similarity">
    <text evidence="6">Belongs to the peptidase M3 family.</text>
</comment>
<keyword evidence="1 6" id="KW-0645">Protease</keyword>
<dbReference type="InterPro" id="IPR001567">
    <property type="entry name" value="Pept_M3A_M3B_dom"/>
</dbReference>
<dbReference type="EMBL" id="CP015108">
    <property type="protein sequence ID" value="ARF13225.1"/>
    <property type="molecule type" value="Genomic_DNA"/>
</dbReference>
<feature type="domain" description="Peptidase M3A/M3B catalytic" evidence="7">
    <location>
        <begin position="167"/>
        <end position="548"/>
    </location>
</feature>
<evidence type="ECO:0000259" key="7">
    <source>
        <dbReference type="Pfam" id="PF01432"/>
    </source>
</evidence>
<keyword evidence="9" id="KW-1185">Reference proteome</keyword>
<dbReference type="Pfam" id="PF01432">
    <property type="entry name" value="Peptidase_M3"/>
    <property type="match status" value="1"/>
</dbReference>
<evidence type="ECO:0000256" key="3">
    <source>
        <dbReference type="ARBA" id="ARBA00022801"/>
    </source>
</evidence>